<reference evidence="1" key="1">
    <citation type="submission" date="2014-11" db="EMBL/GenBank/DDBJ databases">
        <authorList>
            <person name="Amaro Gonzalez C."/>
        </authorList>
    </citation>
    <scope>NUCLEOTIDE SEQUENCE</scope>
</reference>
<accession>A0A0E9XL24</accession>
<protein>
    <submittedName>
        <fullName evidence="1">Uncharacterized protein</fullName>
    </submittedName>
</protein>
<sequence>MFTDTMRNTLACKDLHLSGHTGVISWGCKVAHPSHPGFWCMCHGLILSAPSVS</sequence>
<dbReference type="AlphaFoldDB" id="A0A0E9XL24"/>
<evidence type="ECO:0000313" key="1">
    <source>
        <dbReference type="EMBL" id="JAI03127.1"/>
    </source>
</evidence>
<organism evidence="1">
    <name type="scientific">Anguilla anguilla</name>
    <name type="common">European freshwater eel</name>
    <name type="synonym">Muraena anguilla</name>
    <dbReference type="NCBI Taxonomy" id="7936"/>
    <lineage>
        <taxon>Eukaryota</taxon>
        <taxon>Metazoa</taxon>
        <taxon>Chordata</taxon>
        <taxon>Craniata</taxon>
        <taxon>Vertebrata</taxon>
        <taxon>Euteleostomi</taxon>
        <taxon>Actinopterygii</taxon>
        <taxon>Neopterygii</taxon>
        <taxon>Teleostei</taxon>
        <taxon>Anguilliformes</taxon>
        <taxon>Anguillidae</taxon>
        <taxon>Anguilla</taxon>
    </lineage>
</organism>
<dbReference type="EMBL" id="GBXM01005451">
    <property type="protein sequence ID" value="JAI03127.1"/>
    <property type="molecule type" value="Transcribed_RNA"/>
</dbReference>
<proteinExistence type="predicted"/>
<name>A0A0E9XL24_ANGAN</name>
<reference evidence="1" key="2">
    <citation type="journal article" date="2015" name="Fish Shellfish Immunol.">
        <title>Early steps in the European eel (Anguilla anguilla)-Vibrio vulnificus interaction in the gills: Role of the RtxA13 toxin.</title>
        <authorList>
            <person name="Callol A."/>
            <person name="Pajuelo D."/>
            <person name="Ebbesson L."/>
            <person name="Teles M."/>
            <person name="MacKenzie S."/>
            <person name="Amaro C."/>
        </authorList>
    </citation>
    <scope>NUCLEOTIDE SEQUENCE</scope>
</reference>